<dbReference type="InterPro" id="IPR058903">
    <property type="entry name" value="Spectrin_YLPM1-like"/>
</dbReference>
<dbReference type="Proteomes" id="UP000694920">
    <property type="component" value="Unplaced"/>
</dbReference>
<dbReference type="Gene3D" id="3.40.50.300">
    <property type="entry name" value="P-loop containing nucleotide triphosphate hydrolases"/>
    <property type="match status" value="1"/>
</dbReference>
<evidence type="ECO:0000259" key="14">
    <source>
        <dbReference type="Pfam" id="PF26583"/>
    </source>
</evidence>
<dbReference type="InterPro" id="IPR026314">
    <property type="entry name" value="YLP_motif_con_p1"/>
</dbReference>
<feature type="compositionally biased region" description="Basic and acidic residues" evidence="13">
    <location>
        <begin position="1273"/>
        <end position="1283"/>
    </location>
</feature>
<feature type="compositionally biased region" description="Polar residues" evidence="13">
    <location>
        <begin position="1543"/>
        <end position="1558"/>
    </location>
</feature>
<dbReference type="InterPro" id="IPR027417">
    <property type="entry name" value="P-loop_NTPase"/>
</dbReference>
<dbReference type="FunFam" id="3.40.50.300:FF:000399">
    <property type="entry name" value="YLP motif containing 1"/>
    <property type="match status" value="1"/>
</dbReference>
<evidence type="ECO:0000313" key="15">
    <source>
        <dbReference type="Proteomes" id="UP000694920"/>
    </source>
</evidence>
<feature type="compositionally biased region" description="Low complexity" evidence="13">
    <location>
        <begin position="1776"/>
        <end position="1785"/>
    </location>
</feature>
<comment type="subunit">
    <text evidence="10">Interacts with PPP1CA and NCOA5. Forms a complex with ILF2, ILF3, KHDRBS1, RBMX, NCOA5 and PPP1CA.</text>
</comment>
<feature type="compositionally biased region" description="Basic and acidic residues" evidence="13">
    <location>
        <begin position="621"/>
        <end position="642"/>
    </location>
</feature>
<keyword evidence="5" id="KW-0832">Ubl conjugation</keyword>
<keyword evidence="7" id="KW-0804">Transcription</keyword>
<feature type="compositionally biased region" description="Pro residues" evidence="13">
    <location>
        <begin position="416"/>
        <end position="435"/>
    </location>
</feature>
<feature type="region of interest" description="Disordered" evidence="13">
    <location>
        <begin position="704"/>
        <end position="1120"/>
    </location>
</feature>
<dbReference type="RefSeq" id="XP_015594062.1">
    <property type="nucleotide sequence ID" value="XM_015738576.2"/>
</dbReference>
<accession>A0AAJ7BU99</accession>
<evidence type="ECO:0000313" key="16">
    <source>
        <dbReference type="RefSeq" id="XP_015594062.1"/>
    </source>
</evidence>
<feature type="compositionally biased region" description="Pro residues" evidence="13">
    <location>
        <begin position="105"/>
        <end position="115"/>
    </location>
</feature>
<feature type="compositionally biased region" description="Polar residues" evidence="13">
    <location>
        <begin position="517"/>
        <end position="535"/>
    </location>
</feature>
<feature type="region of interest" description="Disordered" evidence="13">
    <location>
        <begin position="1"/>
        <end position="25"/>
    </location>
</feature>
<dbReference type="PANTHER" id="PTHR13413:SF0">
    <property type="entry name" value="YLP MOTIF-CONTAINING PROTEIN 1"/>
    <property type="match status" value="1"/>
</dbReference>
<feature type="compositionally biased region" description="Basic and acidic residues" evidence="13">
    <location>
        <begin position="465"/>
        <end position="474"/>
    </location>
</feature>
<dbReference type="KEGG" id="ccin:107267198"/>
<feature type="region of interest" description="Disordered" evidence="13">
    <location>
        <begin position="268"/>
        <end position="291"/>
    </location>
</feature>
<evidence type="ECO:0000256" key="12">
    <source>
        <dbReference type="ARBA" id="ARBA00083294"/>
    </source>
</evidence>
<feature type="compositionally biased region" description="Basic and acidic residues" evidence="13">
    <location>
        <begin position="934"/>
        <end position="954"/>
    </location>
</feature>
<feature type="region of interest" description="Disordered" evidence="13">
    <location>
        <begin position="1134"/>
        <end position="1159"/>
    </location>
</feature>
<evidence type="ECO:0000256" key="8">
    <source>
        <dbReference type="ARBA" id="ARBA00023242"/>
    </source>
</evidence>
<feature type="compositionally biased region" description="Basic and acidic residues" evidence="13">
    <location>
        <begin position="536"/>
        <end position="546"/>
    </location>
</feature>
<dbReference type="Pfam" id="PF26583">
    <property type="entry name" value="Spectrin_YLPM1"/>
    <property type="match status" value="1"/>
</dbReference>
<feature type="region of interest" description="Disordered" evidence="13">
    <location>
        <begin position="101"/>
        <end position="192"/>
    </location>
</feature>
<feature type="domain" description="YLPM1-like spectrin repeat" evidence="14">
    <location>
        <begin position="213"/>
        <end position="283"/>
    </location>
</feature>
<evidence type="ECO:0000256" key="9">
    <source>
        <dbReference type="ARBA" id="ARBA00058677"/>
    </source>
</evidence>
<feature type="compositionally biased region" description="Low complexity" evidence="13">
    <location>
        <begin position="155"/>
        <end position="171"/>
    </location>
</feature>
<keyword evidence="2" id="KW-0488">Methylation</keyword>
<feature type="compositionally biased region" description="Polar residues" evidence="13">
    <location>
        <begin position="1297"/>
        <end position="1309"/>
    </location>
</feature>
<dbReference type="GO" id="GO:0032204">
    <property type="term" value="P:regulation of telomere maintenance"/>
    <property type="evidence" value="ECO:0007669"/>
    <property type="project" value="TreeGrafter"/>
</dbReference>
<organism evidence="15 16">
    <name type="scientific">Cephus cinctus</name>
    <name type="common">Wheat stem sawfly</name>
    <dbReference type="NCBI Taxonomy" id="211228"/>
    <lineage>
        <taxon>Eukaryota</taxon>
        <taxon>Metazoa</taxon>
        <taxon>Ecdysozoa</taxon>
        <taxon>Arthropoda</taxon>
        <taxon>Hexapoda</taxon>
        <taxon>Insecta</taxon>
        <taxon>Pterygota</taxon>
        <taxon>Neoptera</taxon>
        <taxon>Endopterygota</taxon>
        <taxon>Hymenoptera</taxon>
        <taxon>Cephoidea</taxon>
        <taxon>Cephidae</taxon>
        <taxon>Cephus</taxon>
    </lineage>
</organism>
<dbReference type="GO" id="GO:0016607">
    <property type="term" value="C:nuclear speck"/>
    <property type="evidence" value="ECO:0007669"/>
    <property type="project" value="UniProtKB-SubCell"/>
</dbReference>
<feature type="compositionally biased region" description="Basic and acidic residues" evidence="13">
    <location>
        <begin position="868"/>
        <end position="885"/>
    </location>
</feature>
<reference evidence="16" key="1">
    <citation type="submission" date="2025-08" db="UniProtKB">
        <authorList>
            <consortium name="RefSeq"/>
        </authorList>
    </citation>
    <scope>IDENTIFICATION</scope>
</reference>
<evidence type="ECO:0000256" key="3">
    <source>
        <dbReference type="ARBA" id="ARBA00022491"/>
    </source>
</evidence>
<feature type="region of interest" description="Disordered" evidence="13">
    <location>
        <begin position="1454"/>
        <end position="1560"/>
    </location>
</feature>
<dbReference type="GeneID" id="107267198"/>
<feature type="compositionally biased region" description="Polar residues" evidence="13">
    <location>
        <begin position="1"/>
        <end position="17"/>
    </location>
</feature>
<comment type="subcellular location">
    <subcellularLocation>
        <location evidence="1">Nucleus speckle</location>
    </subcellularLocation>
</comment>
<feature type="compositionally biased region" description="Low complexity" evidence="13">
    <location>
        <begin position="1000"/>
        <end position="1024"/>
    </location>
</feature>
<evidence type="ECO:0000256" key="5">
    <source>
        <dbReference type="ARBA" id="ARBA00022843"/>
    </source>
</evidence>
<feature type="compositionally biased region" description="Polar residues" evidence="13">
    <location>
        <begin position="129"/>
        <end position="138"/>
    </location>
</feature>
<evidence type="ECO:0000256" key="10">
    <source>
        <dbReference type="ARBA" id="ARBA00065932"/>
    </source>
</evidence>
<evidence type="ECO:0000256" key="7">
    <source>
        <dbReference type="ARBA" id="ARBA00023163"/>
    </source>
</evidence>
<keyword evidence="8" id="KW-0539">Nucleus</keyword>
<keyword evidence="15" id="KW-1185">Reference proteome</keyword>
<keyword evidence="6" id="KW-0805">Transcription regulation</keyword>
<evidence type="ECO:0000256" key="11">
    <source>
        <dbReference type="ARBA" id="ARBA00068971"/>
    </source>
</evidence>
<evidence type="ECO:0000256" key="4">
    <source>
        <dbReference type="ARBA" id="ARBA00022499"/>
    </source>
</evidence>
<feature type="region of interest" description="Disordered" evidence="13">
    <location>
        <begin position="1769"/>
        <end position="1799"/>
    </location>
</feature>
<feature type="region of interest" description="Disordered" evidence="13">
    <location>
        <begin position="1189"/>
        <end position="1319"/>
    </location>
</feature>
<dbReference type="SUPFAM" id="SSF52540">
    <property type="entry name" value="P-loop containing nucleoside triphosphate hydrolases"/>
    <property type="match status" value="1"/>
</dbReference>
<sequence>MQNWNQWQIPAGTVTTPMPQPPIGYPAPGADPMAMMQAYMQYYNQPAPSGYTAEQWAAAQQQNWVQWQQWQQQFQQWQTQYGEKYQETMKQLSTQGMSTLATQAPPLPTMQPPPLPKEETIKPPLPPESTGTQYQFTTVPPPHQNNLPLFPSKQSASSAGTSAAASSYLQNPPLPPNQPPLPGQPGGETLSANKRGISSIMETSSAKKFKIEDELTEAEKTFDAQFKQWEEQFNKWKQQNANHPDKTQYKQYEAKWTSWREKLIERREQMRRKREQQKQGSAKTEGDKNKILSGGEKIMNILSNTENQGLINNLLGIGKSLGLSTKQDTLAPAASTANTTSLATPGTAAMPQIPGLVQLSGMAPPTMTADMTQAAWAAQQWAAQYNAGLNMTNFSNIQAMTGMPPPPIGMQISQMPAPPSNFSQPPPNFSQPPPGFGSLDSRQAQGAASRPPQGNVPDKPVQPFGHDDDDKRDSFTGGSNDRFGSDGQRFGSNDRSGGRDNQFGGGNDHFGRDESSNDFSNSDRNLGNQFSSRNDQLGRDNRDFDSNSRSNNQFRPDDRFDSRNDRFGRDNDHFGSNDKGDIGNDRFNRDAGRFGDQTNRFSTDKDNFGAGSDRFGSNNDRFGRLTMDRFDQRDLPDNRRDNFGNNPRGFNRSGNQFDATDEIAPELKKLMEKRRAAMDVFKPRDSILSSDSSIGVGSLSESFKKITGDSPFASRSSSDFGSRDNIGMRGPDSFPGRGMGSFGPRGQEDFRSRGPGDFGPRGSNDFGNSHSDFGSRGLGDFGGRPTNFEPRGMRGSEFGPPRPDFGNSRNDIPFGPRGPRPDFLPQDREGPNLQQSDNMASNTPTLGQPQGRPEPMGANVEQNLNRGEGPECRNMDKDGGRDIPPLERPPWMDVKFPDDHADEKDPCELNPVNESVPMKNRESIDPSETVMTGERLENKEPEKSETDDIVKKSDALPFMGENDPKPEDLNMEPPPELPNLGPITERYNVPPFDSNMGPIRPDGGMFGPRGPFDGPFGPRNMPFRPRGPMPFGPRDTDVRFPPFGPRAMNNGQFDNLGPGPVGPRESTDAPFATRNPNDGQFARSAFGPRGLNDGQFRPRGSDNIGPSGQIEGPRAGIPSLMGLKIDEPRLSDLNKIPSQATNDYEPNIPHDPNRPSIRHCDVDQRLPFAPTNMDQRSQFPQDNVDFDRRSLPGPNMPNRDSPFGLGGPDWRSPFAPSRPNLDRQFGKDVDDRPLGYSDMTGGGQRPSMLGPNDLGPGPELRSFVGQGRPGRPLPEDHSRRDMGGRPMMGDLRVGSIDSFSGPDNTNFSSRPFARRPVEPRRLPPGKEFCIENKFNYNHGGVTPDSYAVEHVPAKVIEYSHAPRPPVQDHLTPAQSFDYGHGALKPVVPEHEIYSQRDFRHWEENEQNLKEYADRMRPYEHDIRWQELRHSSERRLDHPMPRDFIREERRPFDRDRRPYDREDNRNRRDRDDFRDRPRDDRTWDRGRERERESRFRNERSISKDRNRDRSERNRKDTSKESGKDEERSKGNNSWQECPKKNIVETPTQEISVPETSNDSVEVAPKPLEMPKLPNYTMVDDLLCPPGRQNRPPKIAIILRGPPGSGKSFVAKLIKDKEVEQGGSAPRILSLDDYFLVEKEIESKDDNGKKVTVKEMVYEYEEGMEQSYLASLIKAFKKNVTDGFFNFIILDCINEKISDYEDMWTFAKTKGFRVYVCEMEMDVQICLKRNIHNRTEDEINRIVDYFEPTPSYHQKLDVNSMLQEQAIEEVHMEDSQNTEENANQANEDSQDSQEAVGVSKWERMEAEDKLDRLDGLAKRKNDGKPQTMEDFLQVPDYYNMEDTPGKKRVRWADLEERKEQEKLRAVGFVVGHTNWDRMMDPTKGGSALTRTKFFRLS</sequence>
<comment type="function">
    <text evidence="9">Plays a role in the reduction of telomerase activity during differentiation of embryonic stem cells by binding to the core promoter of TERT and controlling its down-regulation.</text>
</comment>
<gene>
    <name evidence="16" type="primary">LOC107267198</name>
</gene>
<evidence type="ECO:0000256" key="2">
    <source>
        <dbReference type="ARBA" id="ARBA00022481"/>
    </source>
</evidence>
<feature type="compositionally biased region" description="Basic and acidic residues" evidence="13">
    <location>
        <begin position="895"/>
        <end position="907"/>
    </location>
</feature>
<feature type="compositionally biased region" description="Polar residues" evidence="13">
    <location>
        <begin position="832"/>
        <end position="848"/>
    </location>
</feature>
<keyword evidence="4" id="KW-1017">Isopeptide bond</keyword>
<feature type="compositionally biased region" description="Basic and acidic residues" evidence="13">
    <location>
        <begin position="1454"/>
        <end position="1528"/>
    </location>
</feature>
<feature type="region of interest" description="Disordered" evidence="13">
    <location>
        <begin position="402"/>
        <end position="659"/>
    </location>
</feature>
<name>A0AAJ7BU99_CEPCN</name>
<protein>
    <recommendedName>
        <fullName evidence="11">YLP motif-containing protein 1</fullName>
    </recommendedName>
    <alternativeName>
        <fullName evidence="12">Nuclear protein ZAP3</fullName>
    </alternativeName>
</protein>
<evidence type="ECO:0000256" key="1">
    <source>
        <dbReference type="ARBA" id="ARBA00004324"/>
    </source>
</evidence>
<feature type="compositionally biased region" description="Basic and acidic residues" evidence="13">
    <location>
        <begin position="1220"/>
        <end position="1233"/>
    </location>
</feature>
<dbReference type="PANTHER" id="PTHR13413">
    <property type="entry name" value="YLP MOTIF CONTAINING PROTEIN NUCLEAR PROTEIN ZAP"/>
    <property type="match status" value="1"/>
</dbReference>
<keyword evidence="3" id="KW-0678">Repressor</keyword>
<feature type="compositionally biased region" description="Basic and acidic residues" evidence="13">
    <location>
        <begin position="555"/>
        <end position="593"/>
    </location>
</feature>
<evidence type="ECO:0000256" key="13">
    <source>
        <dbReference type="SAM" id="MobiDB-lite"/>
    </source>
</evidence>
<feature type="compositionally biased region" description="Pro residues" evidence="13">
    <location>
        <begin position="172"/>
        <end position="183"/>
    </location>
</feature>
<evidence type="ECO:0000256" key="6">
    <source>
        <dbReference type="ARBA" id="ARBA00023015"/>
    </source>
</evidence>
<proteinExistence type="predicted"/>